<comment type="similarity">
    <text evidence="2">Belongs to the MgtC/SapB family.</text>
</comment>
<protein>
    <submittedName>
        <fullName evidence="9">MgtC/SapB family protein</fullName>
    </submittedName>
</protein>
<evidence type="ECO:0000256" key="2">
    <source>
        <dbReference type="ARBA" id="ARBA00009298"/>
    </source>
</evidence>
<comment type="subcellular location">
    <subcellularLocation>
        <location evidence="1">Cell membrane</location>
        <topology evidence="1">Multi-pass membrane protein</topology>
    </subcellularLocation>
</comment>
<feature type="transmembrane region" description="Helical" evidence="7">
    <location>
        <begin position="110"/>
        <end position="140"/>
    </location>
</feature>
<evidence type="ECO:0000256" key="1">
    <source>
        <dbReference type="ARBA" id="ARBA00004651"/>
    </source>
</evidence>
<evidence type="ECO:0000256" key="4">
    <source>
        <dbReference type="ARBA" id="ARBA00022692"/>
    </source>
</evidence>
<keyword evidence="4 7" id="KW-0812">Transmembrane</keyword>
<dbReference type="GO" id="GO:0005886">
    <property type="term" value="C:plasma membrane"/>
    <property type="evidence" value="ECO:0007669"/>
    <property type="project" value="UniProtKB-SubCell"/>
</dbReference>
<dbReference type="PANTHER" id="PTHR33778:SF1">
    <property type="entry name" value="MAGNESIUM TRANSPORTER YHID-RELATED"/>
    <property type="match status" value="1"/>
</dbReference>
<dbReference type="RefSeq" id="WP_126351053.1">
    <property type="nucleotide sequence ID" value="NZ_CP086380.1"/>
</dbReference>
<keyword evidence="6 7" id="KW-0472">Membrane</keyword>
<evidence type="ECO:0000256" key="7">
    <source>
        <dbReference type="SAM" id="Phobius"/>
    </source>
</evidence>
<dbReference type="InterPro" id="IPR003416">
    <property type="entry name" value="MgtC/SapB/SrpB/YhiD_fam"/>
</dbReference>
<comment type="caution">
    <text evidence="9">The sequence shown here is derived from an EMBL/GenBank/DDBJ whole genome shotgun (WGS) entry which is preliminary data.</text>
</comment>
<feature type="domain" description="MgtC/SapB/SrpB/YhiD N-terminal" evidence="8">
    <location>
        <begin position="15"/>
        <end position="148"/>
    </location>
</feature>
<dbReference type="OrthoDB" id="74063at2"/>
<evidence type="ECO:0000259" key="8">
    <source>
        <dbReference type="Pfam" id="PF02308"/>
    </source>
</evidence>
<dbReference type="EMBL" id="RXPE01000002">
    <property type="protein sequence ID" value="RTR30272.1"/>
    <property type="molecule type" value="Genomic_DNA"/>
</dbReference>
<dbReference type="PRINTS" id="PR01837">
    <property type="entry name" value="MGTCSAPBPROT"/>
</dbReference>
<keyword evidence="5 7" id="KW-1133">Transmembrane helix</keyword>
<dbReference type="Proteomes" id="UP000277766">
    <property type="component" value="Unassembled WGS sequence"/>
</dbReference>
<sequence length="165" mass="17063">MDPAIWEQLNLMSGLLVAAVLSGLIGWERERHQRSTHTAGLRTHILVGVSAALFIVLGENLVTSFAKEDDQVRFDMIGILGAVVSGVSFLGAGAIFSSKGGEGAKGLTTAAGLLATAAVGVACGLHLYVLAAGATALFLFTLGPLSRLSAQAQQEDVAKPPQHRS</sequence>
<feature type="transmembrane region" description="Helical" evidence="7">
    <location>
        <begin position="39"/>
        <end position="57"/>
    </location>
</feature>
<dbReference type="InterPro" id="IPR049177">
    <property type="entry name" value="MgtC_SapB_SrpB_YhiD_N"/>
</dbReference>
<proteinExistence type="inferred from homology"/>
<gene>
    <name evidence="9" type="ORF">EJ104_01835</name>
</gene>
<feature type="transmembrane region" description="Helical" evidence="7">
    <location>
        <begin position="6"/>
        <end position="27"/>
    </location>
</feature>
<dbReference type="PANTHER" id="PTHR33778">
    <property type="entry name" value="PROTEIN MGTC"/>
    <property type="match status" value="1"/>
</dbReference>
<evidence type="ECO:0000256" key="3">
    <source>
        <dbReference type="ARBA" id="ARBA00022475"/>
    </source>
</evidence>
<evidence type="ECO:0000256" key="6">
    <source>
        <dbReference type="ARBA" id="ARBA00023136"/>
    </source>
</evidence>
<keyword evidence="10" id="KW-1185">Reference proteome</keyword>
<evidence type="ECO:0000313" key="10">
    <source>
        <dbReference type="Proteomes" id="UP000277766"/>
    </source>
</evidence>
<keyword evidence="3" id="KW-1003">Cell membrane</keyword>
<name>A0A3S0KMP8_9DEIO</name>
<evidence type="ECO:0000313" key="9">
    <source>
        <dbReference type="EMBL" id="RTR30272.1"/>
    </source>
</evidence>
<organism evidence="9 10">
    <name type="scientific">Deinococcus radiophilus</name>
    <dbReference type="NCBI Taxonomy" id="32062"/>
    <lineage>
        <taxon>Bacteria</taxon>
        <taxon>Thermotogati</taxon>
        <taxon>Deinococcota</taxon>
        <taxon>Deinococci</taxon>
        <taxon>Deinococcales</taxon>
        <taxon>Deinococcaceae</taxon>
        <taxon>Deinococcus</taxon>
    </lineage>
</organism>
<evidence type="ECO:0000256" key="5">
    <source>
        <dbReference type="ARBA" id="ARBA00022989"/>
    </source>
</evidence>
<accession>A0A3S0KMP8</accession>
<reference evidence="9 10" key="1">
    <citation type="submission" date="2018-12" db="EMBL/GenBank/DDBJ databases">
        <title>Deinococcus radiophilus ATCC 27603 genome sequencing and assembly.</title>
        <authorList>
            <person name="Maclea K.S."/>
            <person name="Maynard C.R."/>
        </authorList>
    </citation>
    <scope>NUCLEOTIDE SEQUENCE [LARGE SCALE GENOMIC DNA]</scope>
    <source>
        <strain evidence="9 10">ATCC 27603</strain>
    </source>
</reference>
<dbReference type="AlphaFoldDB" id="A0A3S0KMP8"/>
<dbReference type="Pfam" id="PF02308">
    <property type="entry name" value="MgtC"/>
    <property type="match status" value="1"/>
</dbReference>
<feature type="transmembrane region" description="Helical" evidence="7">
    <location>
        <begin position="77"/>
        <end position="98"/>
    </location>
</feature>